<dbReference type="InParanoid" id="A0A6L2Q151"/>
<evidence type="ECO:0000256" key="2">
    <source>
        <dbReference type="ARBA" id="ARBA00009037"/>
    </source>
</evidence>
<feature type="domain" description="V-type proton ATPase subunit S1/VOA1 transmembrane" evidence="10">
    <location>
        <begin position="683"/>
        <end position="720"/>
    </location>
</feature>
<organism evidence="11 12">
    <name type="scientific">Coptotermes formosanus</name>
    <name type="common">Formosan subterranean termite</name>
    <dbReference type="NCBI Taxonomy" id="36987"/>
    <lineage>
        <taxon>Eukaryota</taxon>
        <taxon>Metazoa</taxon>
        <taxon>Ecdysozoa</taxon>
        <taxon>Arthropoda</taxon>
        <taxon>Hexapoda</taxon>
        <taxon>Insecta</taxon>
        <taxon>Pterygota</taxon>
        <taxon>Neoptera</taxon>
        <taxon>Polyneoptera</taxon>
        <taxon>Dictyoptera</taxon>
        <taxon>Blattodea</taxon>
        <taxon>Blattoidea</taxon>
        <taxon>Termitoidae</taxon>
        <taxon>Rhinotermitidae</taxon>
        <taxon>Coptotermes</taxon>
    </lineage>
</organism>
<dbReference type="PANTHER" id="PTHR12471:SF7">
    <property type="entry name" value="V-TYPE PROTON ATPASE SUBUNIT S1"/>
    <property type="match status" value="1"/>
</dbReference>
<gene>
    <name evidence="11" type="ORF">Cfor_01665</name>
</gene>
<dbReference type="InterPro" id="IPR046756">
    <property type="entry name" value="VAS1/VOA1_TM"/>
</dbReference>
<dbReference type="InterPro" id="IPR036412">
    <property type="entry name" value="HAD-like_sf"/>
</dbReference>
<dbReference type="InterPro" id="IPR023214">
    <property type="entry name" value="HAD_sf"/>
</dbReference>
<dbReference type="EMBL" id="BLKM01012994">
    <property type="protein sequence ID" value="GFG38633.1"/>
    <property type="molecule type" value="Genomic_DNA"/>
</dbReference>
<dbReference type="NCBIfam" id="TIGR01460">
    <property type="entry name" value="HAD-SF-IIA"/>
    <property type="match status" value="1"/>
</dbReference>
<keyword evidence="12" id="KW-1185">Reference proteome</keyword>
<dbReference type="SUPFAM" id="SSF56784">
    <property type="entry name" value="HAD-like"/>
    <property type="match status" value="1"/>
</dbReference>
<comment type="subcellular location">
    <subcellularLocation>
        <location evidence="1">Membrane</location>
        <topology evidence="1">Single-pass membrane protein</topology>
    </subcellularLocation>
</comment>
<dbReference type="Pfam" id="PF13344">
    <property type="entry name" value="Hydrolase_6"/>
    <property type="match status" value="1"/>
</dbReference>
<evidence type="ECO:0000256" key="6">
    <source>
        <dbReference type="ARBA" id="ARBA00023136"/>
    </source>
</evidence>
<evidence type="ECO:0000256" key="7">
    <source>
        <dbReference type="ARBA" id="ARBA00069384"/>
    </source>
</evidence>
<accession>A0A6L2Q151</accession>
<dbReference type="Pfam" id="PF20520">
    <property type="entry name" value="Ac45-VOA1_TM"/>
    <property type="match status" value="1"/>
</dbReference>
<feature type="transmembrane region" description="Helical" evidence="8">
    <location>
        <begin position="681"/>
        <end position="709"/>
    </location>
</feature>
<dbReference type="InterPro" id="IPR006353">
    <property type="entry name" value="HAD-SF_hydro_IIA_CECR5"/>
</dbReference>
<keyword evidence="4" id="KW-0732">Signal</keyword>
<keyword evidence="5 8" id="KW-1133">Transmembrane helix</keyword>
<dbReference type="Pfam" id="PF05827">
    <property type="entry name" value="VAS1_LD"/>
    <property type="match status" value="1"/>
</dbReference>
<dbReference type="GO" id="GO:0033176">
    <property type="term" value="C:proton-transporting V-type ATPase complex"/>
    <property type="evidence" value="ECO:0007669"/>
    <property type="project" value="TreeGrafter"/>
</dbReference>
<evidence type="ECO:0000256" key="5">
    <source>
        <dbReference type="ARBA" id="ARBA00022989"/>
    </source>
</evidence>
<keyword evidence="6 8" id="KW-0472">Membrane</keyword>
<evidence type="ECO:0000256" key="1">
    <source>
        <dbReference type="ARBA" id="ARBA00004167"/>
    </source>
</evidence>
<proteinExistence type="inferred from homology"/>
<dbReference type="PANTHER" id="PTHR12471">
    <property type="entry name" value="VACUOLAR ATP SYNTHASE SUBUNIT S1"/>
    <property type="match status" value="1"/>
</dbReference>
<dbReference type="GO" id="GO:0001671">
    <property type="term" value="F:ATPase activator activity"/>
    <property type="evidence" value="ECO:0007669"/>
    <property type="project" value="TreeGrafter"/>
</dbReference>
<evidence type="ECO:0000313" key="11">
    <source>
        <dbReference type="EMBL" id="GFG38633.1"/>
    </source>
</evidence>
<evidence type="ECO:0000313" key="12">
    <source>
        <dbReference type="Proteomes" id="UP000502823"/>
    </source>
</evidence>
<dbReference type="Proteomes" id="UP000502823">
    <property type="component" value="Unassembled WGS sequence"/>
</dbReference>
<reference evidence="12" key="1">
    <citation type="submission" date="2020-01" db="EMBL/GenBank/DDBJ databases">
        <title>Draft genome sequence of the Termite Coptotermes fromosanus.</title>
        <authorList>
            <person name="Itakura S."/>
            <person name="Yosikawa Y."/>
            <person name="Umezawa K."/>
        </authorList>
    </citation>
    <scope>NUCLEOTIDE SEQUENCE [LARGE SCALE GENOMIC DNA]</scope>
</reference>
<dbReference type="NCBIfam" id="TIGR01456">
    <property type="entry name" value="CECR5"/>
    <property type="match status" value="1"/>
</dbReference>
<evidence type="ECO:0000256" key="4">
    <source>
        <dbReference type="ARBA" id="ARBA00022729"/>
    </source>
</evidence>
<dbReference type="FunFam" id="3.40.50.1000:FF:000081">
    <property type="entry name" value="Haloacid dehalogenase like hydrolase domain containing 5"/>
    <property type="match status" value="1"/>
</dbReference>
<sequence length="732" mass="82478">MAALGGKPAFGLLFDIDGVIVRGKKVLPSALESFKRLVDSEGKFRVPTVFVTNAGNAMRHDKAKQLSSWLEIEIHEEQVVMAHSPLRMFQQYHNKRVLISGQGPIVEIAKNLGFEKIVTIEELRCTFPMLDAVDHKRRISVPCTFEQYFPRIEAVVLFGEPIRWETALQLIVDTLMTDGLPARPMPHLVYPHIPLLACNMDLQWMAEAWMPRFGHGAFLLCLENLYKKITGHNLIYTALIGKPSEITYHHAHHMVVAQAKNIGIDSCVKRLYAVGDNIYTDIFGANLYDRYLSRRNVQESKRIVNVERSIEELLGSDTSDWGYGAESCSSILVQTGVYSEGVQNGMLDHSPRDFLPVEEKLRAPNELHPTKEVPALATISADEFKDIVMQKLKKRPVVVVFAEESLSVEDFSWQDEAGEGAFPNLENVSSESDGLTYLPFVHAPLRAFHHHLPMQGQNWYNVKLGPSGLLSDVALNETLLFLNLDDATSDEDRPDLLKRHDAVISQVYRTLAERHSDVLAVYTAHHSSWQSGEETLTRRVRRLLATDLAAEDEKGYASNKTLLYAPNMTVIIGKDSYSLTSGTAEGDEDLTIRFPQDISVIFSFENEKSPGYWSLLGVSVAIQNNTYIFNDTKVGAPLQFSYHCSQEVIFTDGDNKLNISSDFQIQPYIEERRFGSAYDCVYFFTVPIWSGLFVCGVFSLIMIFGLVMIMDIKTMDRFDDPKGKTITINTSE</sequence>
<dbReference type="InterPro" id="IPR046755">
    <property type="entry name" value="VAS1_LD"/>
</dbReference>
<feature type="domain" description="V-type proton ATPase subunit S1 luminal" evidence="9">
    <location>
        <begin position="590"/>
        <end position="667"/>
    </location>
</feature>
<dbReference type="InterPro" id="IPR008388">
    <property type="entry name" value="Ac45_acc_su"/>
</dbReference>
<evidence type="ECO:0000256" key="8">
    <source>
        <dbReference type="SAM" id="Phobius"/>
    </source>
</evidence>
<dbReference type="InterPro" id="IPR006357">
    <property type="entry name" value="HAD-SF_hydro_IIA"/>
</dbReference>
<protein>
    <recommendedName>
        <fullName evidence="7">Haloacid dehalogenase-like hydrolase domain-containing 5</fullName>
    </recommendedName>
</protein>
<evidence type="ECO:0000259" key="9">
    <source>
        <dbReference type="Pfam" id="PF05827"/>
    </source>
</evidence>
<dbReference type="AlphaFoldDB" id="A0A6L2Q151"/>
<comment type="similarity">
    <text evidence="2">Belongs to the vacuolar ATPase subunit S1 family.</text>
</comment>
<dbReference type="Gene3D" id="3.40.50.1000">
    <property type="entry name" value="HAD superfamily/HAD-like"/>
    <property type="match status" value="2"/>
</dbReference>
<comment type="caution">
    <text evidence="11">The sequence shown here is derived from an EMBL/GenBank/DDBJ whole genome shotgun (WGS) entry which is preliminary data.</text>
</comment>
<evidence type="ECO:0000256" key="3">
    <source>
        <dbReference type="ARBA" id="ARBA00022692"/>
    </source>
</evidence>
<keyword evidence="3 8" id="KW-0812">Transmembrane</keyword>
<evidence type="ECO:0000259" key="10">
    <source>
        <dbReference type="Pfam" id="PF20520"/>
    </source>
</evidence>
<dbReference type="FunCoup" id="A0A6L2Q151">
    <property type="interactions" value="146"/>
</dbReference>
<name>A0A6L2Q151_COPFO</name>
<dbReference type="OrthoDB" id="10251048at2759"/>
<dbReference type="GO" id="GO:0030641">
    <property type="term" value="P:regulation of cellular pH"/>
    <property type="evidence" value="ECO:0007669"/>
    <property type="project" value="TreeGrafter"/>
</dbReference>
<dbReference type="Gene3D" id="2.40.160.110">
    <property type="match status" value="1"/>
</dbReference>